<feature type="compositionally biased region" description="Basic residues" evidence="1">
    <location>
        <begin position="26"/>
        <end position="36"/>
    </location>
</feature>
<organism evidence="2 3">
    <name type="scientific">Prorocentrum cordatum</name>
    <dbReference type="NCBI Taxonomy" id="2364126"/>
    <lineage>
        <taxon>Eukaryota</taxon>
        <taxon>Sar</taxon>
        <taxon>Alveolata</taxon>
        <taxon>Dinophyceae</taxon>
        <taxon>Prorocentrales</taxon>
        <taxon>Prorocentraceae</taxon>
        <taxon>Prorocentrum</taxon>
    </lineage>
</organism>
<evidence type="ECO:0000313" key="2">
    <source>
        <dbReference type="EMBL" id="CAK0873773.1"/>
    </source>
</evidence>
<accession>A0ABN9VPF9</accession>
<reference evidence="2" key="1">
    <citation type="submission" date="2023-10" db="EMBL/GenBank/DDBJ databases">
        <authorList>
            <person name="Chen Y."/>
            <person name="Shah S."/>
            <person name="Dougan E. K."/>
            <person name="Thang M."/>
            <person name="Chan C."/>
        </authorList>
    </citation>
    <scope>NUCLEOTIDE SEQUENCE [LARGE SCALE GENOMIC DNA]</scope>
</reference>
<dbReference type="Proteomes" id="UP001189429">
    <property type="component" value="Unassembled WGS sequence"/>
</dbReference>
<feature type="compositionally biased region" description="Basic and acidic residues" evidence="1">
    <location>
        <begin position="151"/>
        <end position="162"/>
    </location>
</feature>
<feature type="compositionally biased region" description="Basic and acidic residues" evidence="1">
    <location>
        <begin position="60"/>
        <end position="71"/>
    </location>
</feature>
<feature type="non-terminal residue" evidence="2">
    <location>
        <position position="1"/>
    </location>
</feature>
<dbReference type="EMBL" id="CAUYUJ010017317">
    <property type="protein sequence ID" value="CAK0873773.1"/>
    <property type="molecule type" value="Genomic_DNA"/>
</dbReference>
<proteinExistence type="predicted"/>
<feature type="compositionally biased region" description="Basic residues" evidence="1">
    <location>
        <begin position="48"/>
        <end position="59"/>
    </location>
</feature>
<keyword evidence="3" id="KW-1185">Reference proteome</keyword>
<feature type="region of interest" description="Disordered" evidence="1">
    <location>
        <begin position="1"/>
        <end position="96"/>
    </location>
</feature>
<comment type="caution">
    <text evidence="2">The sequence shown here is derived from an EMBL/GenBank/DDBJ whole genome shotgun (WGS) entry which is preliminary data.</text>
</comment>
<evidence type="ECO:0000256" key="1">
    <source>
        <dbReference type="SAM" id="MobiDB-lite"/>
    </source>
</evidence>
<gene>
    <name evidence="2" type="ORF">PCOR1329_LOCUS58875</name>
</gene>
<feature type="compositionally biased region" description="Pro residues" evidence="1">
    <location>
        <begin position="1"/>
        <end position="10"/>
    </location>
</feature>
<name>A0ABN9VPF9_9DINO</name>
<protein>
    <submittedName>
        <fullName evidence="2">Uncharacterized protein</fullName>
    </submittedName>
</protein>
<feature type="region of interest" description="Disordered" evidence="1">
    <location>
        <begin position="151"/>
        <end position="170"/>
    </location>
</feature>
<sequence length="170" mass="18582">AAPGGPGPHAPRPRASPGAPAGGAHHGGRHGEHRRPRGPEACAAGLRRPGRRRPSRLSHRPREEPGVDARAARGVPPRLRVSRVGGGPVRQPETPELFEEAARRCKIFYDDGDDPKVVLELATRREPVNIAMHRLFDGEGLERLCGWRERASTRARGEDASRSENANYTR</sequence>
<evidence type="ECO:0000313" key="3">
    <source>
        <dbReference type="Proteomes" id="UP001189429"/>
    </source>
</evidence>